<dbReference type="Proteomes" id="UP000234585">
    <property type="component" value="Unassembled WGS sequence"/>
</dbReference>
<keyword evidence="7" id="KW-1185">Reference proteome</keyword>
<sequence length="398" mass="42870">MSFNIVVIGGSYAGIGVCHGLLQKNSDRKITVTLINPSTEFYFNIAAPRIVAKSDMIAPEKYTYSVPEVFEKYPAGTFRFVHGIASSIDLEERNVHVHVRHAANDNETTEDKKKEEVIAYDHLVIASGSTTPSTVGQDSFAAPFKAPIDGDLAAAVSHTQRAIRDAKTIAIGGGGPVGVEFAGEIAEAYESDTSKKSITLISGTARLLPTLPASAQDAAEQTLQSKGIHLQLGKLVNRAESTTDGGWTVHLSDGTTLTVDLFISAMGTLPNSAFIPESLRDEKGWVTVDEHQQVLNRQGQAEPRVYALGDITSYPDRLLLRVQPQIPIVVANVQRAVEERHTALSSYSPAAQWTVMVVPVGRWTGTGAIGGWRLCGWLVSLAKGRDFFIGKAASFIRG</sequence>
<protein>
    <submittedName>
        <fullName evidence="6">FAD/NAD(P)-binding domain-containing protein</fullName>
    </submittedName>
</protein>
<keyword evidence="2" id="KW-0285">Flavoprotein</keyword>
<dbReference type="GeneID" id="36523231"/>
<gene>
    <name evidence="6" type="ORF">BDW47DRAFT_123526</name>
</gene>
<dbReference type="PRINTS" id="PR00368">
    <property type="entry name" value="FADPNR"/>
</dbReference>
<dbReference type="STRING" id="41067.A0A2I2FIR3"/>
<feature type="domain" description="FAD/NAD(P)-binding" evidence="5">
    <location>
        <begin position="4"/>
        <end position="323"/>
    </location>
</feature>
<evidence type="ECO:0000256" key="4">
    <source>
        <dbReference type="ARBA" id="ARBA00023002"/>
    </source>
</evidence>
<dbReference type="PANTHER" id="PTHR43735:SF3">
    <property type="entry name" value="FERROPTOSIS SUPPRESSOR PROTEIN 1"/>
    <property type="match status" value="1"/>
</dbReference>
<keyword evidence="4" id="KW-0560">Oxidoreductase</keyword>
<dbReference type="AlphaFoldDB" id="A0A2I2FIR3"/>
<evidence type="ECO:0000259" key="5">
    <source>
        <dbReference type="Pfam" id="PF07992"/>
    </source>
</evidence>
<dbReference type="InterPro" id="IPR023753">
    <property type="entry name" value="FAD/NAD-binding_dom"/>
</dbReference>
<reference evidence="6 7" key="1">
    <citation type="submission" date="2017-12" db="EMBL/GenBank/DDBJ databases">
        <authorList>
            <consortium name="DOE Joint Genome Institute"/>
            <person name="Haridas S."/>
            <person name="Kjaerbolling I."/>
            <person name="Vesth T.C."/>
            <person name="Frisvad J.C."/>
            <person name="Nybo J.L."/>
            <person name="Theobald S."/>
            <person name="Kuo A."/>
            <person name="Bowyer P."/>
            <person name="Matsuda Y."/>
            <person name="Mondo S."/>
            <person name="Lyhne E.K."/>
            <person name="Kogle M.E."/>
            <person name="Clum A."/>
            <person name="Lipzen A."/>
            <person name="Salamov A."/>
            <person name="Ngan C.Y."/>
            <person name="Daum C."/>
            <person name="Chiniquy J."/>
            <person name="Barry K."/>
            <person name="LaButti K."/>
            <person name="Simmons B.A."/>
            <person name="Magnuson J.K."/>
            <person name="Mortensen U.H."/>
            <person name="Larsen T.O."/>
            <person name="Grigoriev I.V."/>
            <person name="Baker S.E."/>
            <person name="Andersen M.R."/>
            <person name="Nordberg H.P."/>
            <person name="Cantor M.N."/>
            <person name="Hua S.X."/>
        </authorList>
    </citation>
    <scope>NUCLEOTIDE SEQUENCE [LARGE SCALE GENOMIC DNA]</scope>
    <source>
        <strain evidence="6 7">CBS 102.13</strain>
    </source>
</reference>
<dbReference type="SUPFAM" id="SSF51905">
    <property type="entry name" value="FAD/NAD(P)-binding domain"/>
    <property type="match status" value="1"/>
</dbReference>
<accession>A0A2I2FIR3</accession>
<dbReference type="GO" id="GO:0004174">
    <property type="term" value="F:electron-transferring-flavoprotein dehydrogenase activity"/>
    <property type="evidence" value="ECO:0007669"/>
    <property type="project" value="TreeGrafter"/>
</dbReference>
<dbReference type="OrthoDB" id="202203at2759"/>
<evidence type="ECO:0000256" key="3">
    <source>
        <dbReference type="ARBA" id="ARBA00022827"/>
    </source>
</evidence>
<dbReference type="InterPro" id="IPR036188">
    <property type="entry name" value="FAD/NAD-bd_sf"/>
</dbReference>
<comment type="similarity">
    <text evidence="1">Belongs to the FAD-dependent oxidoreductase family.</text>
</comment>
<dbReference type="PRINTS" id="PR00411">
    <property type="entry name" value="PNDRDTASEI"/>
</dbReference>
<evidence type="ECO:0000313" key="7">
    <source>
        <dbReference type="Proteomes" id="UP000234585"/>
    </source>
</evidence>
<dbReference type="Pfam" id="PF07992">
    <property type="entry name" value="Pyr_redox_2"/>
    <property type="match status" value="1"/>
</dbReference>
<dbReference type="GO" id="GO:0050660">
    <property type="term" value="F:flavin adenine dinucleotide binding"/>
    <property type="evidence" value="ECO:0007669"/>
    <property type="project" value="TreeGrafter"/>
</dbReference>
<evidence type="ECO:0000256" key="1">
    <source>
        <dbReference type="ARBA" id="ARBA00006442"/>
    </source>
</evidence>
<keyword evidence="3" id="KW-0274">FAD</keyword>
<dbReference type="Gene3D" id="3.50.50.100">
    <property type="match status" value="1"/>
</dbReference>
<evidence type="ECO:0000313" key="6">
    <source>
        <dbReference type="EMBL" id="PLB40510.1"/>
    </source>
</evidence>
<name>A0A2I2FIR3_ASPCN</name>
<dbReference type="PANTHER" id="PTHR43735">
    <property type="entry name" value="APOPTOSIS-INDUCING FACTOR 1"/>
    <property type="match status" value="1"/>
</dbReference>
<dbReference type="EMBL" id="KZ559124">
    <property type="protein sequence ID" value="PLB40510.1"/>
    <property type="molecule type" value="Genomic_DNA"/>
</dbReference>
<proteinExistence type="inferred from homology"/>
<organism evidence="6 7">
    <name type="scientific">Aspergillus candidus</name>
    <dbReference type="NCBI Taxonomy" id="41067"/>
    <lineage>
        <taxon>Eukaryota</taxon>
        <taxon>Fungi</taxon>
        <taxon>Dikarya</taxon>
        <taxon>Ascomycota</taxon>
        <taxon>Pezizomycotina</taxon>
        <taxon>Eurotiomycetes</taxon>
        <taxon>Eurotiomycetidae</taxon>
        <taxon>Eurotiales</taxon>
        <taxon>Aspergillaceae</taxon>
        <taxon>Aspergillus</taxon>
        <taxon>Aspergillus subgen. Circumdati</taxon>
    </lineage>
</organism>
<dbReference type="GO" id="GO:0005737">
    <property type="term" value="C:cytoplasm"/>
    <property type="evidence" value="ECO:0007669"/>
    <property type="project" value="TreeGrafter"/>
</dbReference>
<evidence type="ECO:0000256" key="2">
    <source>
        <dbReference type="ARBA" id="ARBA00022630"/>
    </source>
</evidence>
<dbReference type="RefSeq" id="XP_024674522.1">
    <property type="nucleotide sequence ID" value="XM_024816071.1"/>
</dbReference>